<dbReference type="InterPro" id="IPR019540">
    <property type="entry name" value="PtdIno-glycan_biosynth_class_S"/>
</dbReference>
<evidence type="ECO:0000313" key="11">
    <source>
        <dbReference type="EMBL" id="CAG9864169.1"/>
    </source>
</evidence>
<comment type="pathway">
    <text evidence="2">Glycolipid biosynthesis; glycosylphosphatidylinositol-anchor biosynthesis.</text>
</comment>
<name>A0A9N9XVZ1_PHYSR</name>
<evidence type="ECO:0000313" key="12">
    <source>
        <dbReference type="Proteomes" id="UP001153712"/>
    </source>
</evidence>
<keyword evidence="8 10" id="KW-0472">Membrane</keyword>
<evidence type="ECO:0000256" key="5">
    <source>
        <dbReference type="ARBA" id="ARBA00022692"/>
    </source>
</evidence>
<comment type="similarity">
    <text evidence="3">Belongs to the PIGS family.</text>
</comment>
<gene>
    <name evidence="11" type="ORF">PHYEVI_LOCUS10426</name>
</gene>
<reference evidence="11" key="1">
    <citation type="submission" date="2022-01" db="EMBL/GenBank/DDBJ databases">
        <authorList>
            <person name="King R."/>
        </authorList>
    </citation>
    <scope>NUCLEOTIDE SEQUENCE</scope>
</reference>
<keyword evidence="9" id="KW-0325">Glycoprotein</keyword>
<dbReference type="Pfam" id="PF10510">
    <property type="entry name" value="PIG-S"/>
    <property type="match status" value="2"/>
</dbReference>
<protein>
    <recommendedName>
        <fullName evidence="13">GPI transamidase component PIG-S</fullName>
    </recommendedName>
</protein>
<keyword evidence="12" id="KW-1185">Reference proteome</keyword>
<keyword evidence="4" id="KW-0337">GPI-anchor biosynthesis</keyword>
<evidence type="ECO:0000256" key="10">
    <source>
        <dbReference type="SAM" id="Phobius"/>
    </source>
</evidence>
<dbReference type="OrthoDB" id="28748at2759"/>
<dbReference type="Proteomes" id="UP001153712">
    <property type="component" value="Chromosome 7"/>
</dbReference>
<evidence type="ECO:0000256" key="1">
    <source>
        <dbReference type="ARBA" id="ARBA00004477"/>
    </source>
</evidence>
<evidence type="ECO:0000256" key="4">
    <source>
        <dbReference type="ARBA" id="ARBA00022502"/>
    </source>
</evidence>
<accession>A0A9N9XVZ1</accession>
<dbReference type="GO" id="GO:0006506">
    <property type="term" value="P:GPI anchor biosynthetic process"/>
    <property type="evidence" value="ECO:0007669"/>
    <property type="project" value="UniProtKB-KW"/>
</dbReference>
<comment type="subcellular location">
    <subcellularLocation>
        <location evidence="1">Endoplasmic reticulum membrane</location>
        <topology evidence="1">Multi-pass membrane protein</topology>
    </subcellularLocation>
</comment>
<evidence type="ECO:0000256" key="9">
    <source>
        <dbReference type="ARBA" id="ARBA00023180"/>
    </source>
</evidence>
<keyword evidence="7 10" id="KW-1133">Transmembrane helix</keyword>
<keyword evidence="6" id="KW-0256">Endoplasmic reticulum</keyword>
<dbReference type="GO" id="GO:0042765">
    <property type="term" value="C:GPI-anchor transamidase complex"/>
    <property type="evidence" value="ECO:0007669"/>
    <property type="project" value="InterPro"/>
</dbReference>
<evidence type="ECO:0000256" key="8">
    <source>
        <dbReference type="ARBA" id="ARBA00023136"/>
    </source>
</evidence>
<dbReference type="GO" id="GO:0016255">
    <property type="term" value="P:attachment of GPI anchor to protein"/>
    <property type="evidence" value="ECO:0007669"/>
    <property type="project" value="InterPro"/>
</dbReference>
<sequence length="372" mass="42500">MSQSKQENREEIDQINTRIIISISYIVVFLVIGVPLWWCTTRVYRASLPLSDMQNLESNHYQTKSLGMPLSLEYDVLLSLVHSDPLGSDVAKTVEEIEENLYAILRNFSDVFDVVFKSQCVHVPDLKIPLAQMSEQYALSENQLPHIITPLESQLRTHLSNRTTINVVIYFQNCDKPPIYLYYDNNTRVPSNAFSSPSWGGIHILNPDSKSCRYPAFELNHIISAIVTEIQHLFDIKDIQNLHEFKHRKAQEMLASTRRTLKSLAKLLSEIANIVISEDVGRKIRRSLKALEDGETFSKEGRVDEALKAAKVAYENSESAFGDPSLLAMQYFPEEDKKSVYMPLFLPLVFVLTASLSNLKVLLKERSRLLQH</sequence>
<feature type="transmembrane region" description="Helical" evidence="10">
    <location>
        <begin position="340"/>
        <end position="363"/>
    </location>
</feature>
<evidence type="ECO:0008006" key="13">
    <source>
        <dbReference type="Google" id="ProtNLM"/>
    </source>
</evidence>
<dbReference type="EMBL" id="OU900100">
    <property type="protein sequence ID" value="CAG9864169.1"/>
    <property type="molecule type" value="Genomic_DNA"/>
</dbReference>
<keyword evidence="5 10" id="KW-0812">Transmembrane</keyword>
<dbReference type="PANTHER" id="PTHR21072:SF13">
    <property type="entry name" value="GPI TRANSAMIDASE COMPONENT PIG-S"/>
    <property type="match status" value="1"/>
</dbReference>
<dbReference type="PANTHER" id="PTHR21072">
    <property type="entry name" value="GPI TRANSAMIDASE COMPONENT PIG-S"/>
    <property type="match status" value="1"/>
</dbReference>
<proteinExistence type="inferred from homology"/>
<evidence type="ECO:0000256" key="2">
    <source>
        <dbReference type="ARBA" id="ARBA00004687"/>
    </source>
</evidence>
<organism evidence="11 12">
    <name type="scientific">Phyllotreta striolata</name>
    <name type="common">Striped flea beetle</name>
    <name type="synonym">Crioceris striolata</name>
    <dbReference type="NCBI Taxonomy" id="444603"/>
    <lineage>
        <taxon>Eukaryota</taxon>
        <taxon>Metazoa</taxon>
        <taxon>Ecdysozoa</taxon>
        <taxon>Arthropoda</taxon>
        <taxon>Hexapoda</taxon>
        <taxon>Insecta</taxon>
        <taxon>Pterygota</taxon>
        <taxon>Neoptera</taxon>
        <taxon>Endopterygota</taxon>
        <taxon>Coleoptera</taxon>
        <taxon>Polyphaga</taxon>
        <taxon>Cucujiformia</taxon>
        <taxon>Chrysomeloidea</taxon>
        <taxon>Chrysomelidae</taxon>
        <taxon>Galerucinae</taxon>
        <taxon>Alticini</taxon>
        <taxon>Phyllotreta</taxon>
    </lineage>
</organism>
<dbReference type="AlphaFoldDB" id="A0A9N9XVZ1"/>
<evidence type="ECO:0000256" key="6">
    <source>
        <dbReference type="ARBA" id="ARBA00022824"/>
    </source>
</evidence>
<feature type="transmembrane region" description="Helical" evidence="10">
    <location>
        <begin position="20"/>
        <end position="38"/>
    </location>
</feature>
<evidence type="ECO:0000256" key="7">
    <source>
        <dbReference type="ARBA" id="ARBA00022989"/>
    </source>
</evidence>
<evidence type="ECO:0000256" key="3">
    <source>
        <dbReference type="ARBA" id="ARBA00005316"/>
    </source>
</evidence>